<evidence type="ECO:0000313" key="3">
    <source>
        <dbReference type="Proteomes" id="UP000265663"/>
    </source>
</evidence>
<feature type="region of interest" description="Disordered" evidence="1">
    <location>
        <begin position="93"/>
        <end position="115"/>
    </location>
</feature>
<dbReference type="AlphaFoldDB" id="A0A3M7M2Y2"/>
<feature type="compositionally biased region" description="Basic and acidic residues" evidence="1">
    <location>
        <begin position="94"/>
        <end position="115"/>
    </location>
</feature>
<proteinExistence type="predicted"/>
<gene>
    <name evidence="2" type="ORF">GMOD_00002595</name>
</gene>
<accession>A0A3M7M2Y2</accession>
<keyword evidence="3" id="KW-1185">Reference proteome</keyword>
<evidence type="ECO:0000313" key="2">
    <source>
        <dbReference type="EMBL" id="RMZ68759.1"/>
    </source>
</evidence>
<keyword evidence="2" id="KW-0813">Transport</keyword>
<organism evidence="2 3">
    <name type="scientific">Pyrenophora seminiperda CCB06</name>
    <dbReference type="NCBI Taxonomy" id="1302712"/>
    <lineage>
        <taxon>Eukaryota</taxon>
        <taxon>Fungi</taxon>
        <taxon>Dikarya</taxon>
        <taxon>Ascomycota</taxon>
        <taxon>Pezizomycotina</taxon>
        <taxon>Dothideomycetes</taxon>
        <taxon>Pleosporomycetidae</taxon>
        <taxon>Pleosporales</taxon>
        <taxon>Pleosporineae</taxon>
        <taxon>Pleosporaceae</taxon>
        <taxon>Pyrenophora</taxon>
    </lineage>
</organism>
<protein>
    <submittedName>
        <fullName evidence="2">Sugar transporter</fullName>
    </submittedName>
</protein>
<dbReference type="EMBL" id="KE747817">
    <property type="protein sequence ID" value="RMZ68759.1"/>
    <property type="molecule type" value="Genomic_DNA"/>
</dbReference>
<sequence>MTIRSDCDDGMIMLGTYCTNFLICNLYVIHHRSGPDCANICSLIHVYFVVNQLLDALQPGPAYPMSCPQCQNGSFSVGNFKVGARLQGYAPLLDRTDEPRNSVHEPTAHEGDTLV</sequence>
<dbReference type="OrthoDB" id="5241710at2759"/>
<dbReference type="Proteomes" id="UP000265663">
    <property type="component" value="Unassembled WGS sequence"/>
</dbReference>
<reference evidence="2 3" key="1">
    <citation type="journal article" date="2014" name="PLoS ONE">
        <title>De novo Genome Assembly of the Fungal Plant Pathogen Pyrenophora semeniperda.</title>
        <authorList>
            <person name="Soliai M.M."/>
            <person name="Meyer S.E."/>
            <person name="Udall J.A."/>
            <person name="Elzinga D.E."/>
            <person name="Hermansen R.A."/>
            <person name="Bodily P.M."/>
            <person name="Hart A.A."/>
            <person name="Coleman C.E."/>
        </authorList>
    </citation>
    <scope>NUCLEOTIDE SEQUENCE [LARGE SCALE GENOMIC DNA]</scope>
    <source>
        <strain evidence="2 3">CCB06</strain>
        <tissue evidence="2">Mycelium</tissue>
    </source>
</reference>
<evidence type="ECO:0000256" key="1">
    <source>
        <dbReference type="SAM" id="MobiDB-lite"/>
    </source>
</evidence>
<keyword evidence="2" id="KW-0762">Sugar transport</keyword>
<name>A0A3M7M2Y2_9PLEO</name>